<gene>
    <name evidence="6" type="ORF">EJ04DRAFT_362295</name>
</gene>
<evidence type="ECO:0000313" key="6">
    <source>
        <dbReference type="EMBL" id="KAF2731762.1"/>
    </source>
</evidence>
<organism evidence="6 7">
    <name type="scientific">Polyplosphaeria fusca</name>
    <dbReference type="NCBI Taxonomy" id="682080"/>
    <lineage>
        <taxon>Eukaryota</taxon>
        <taxon>Fungi</taxon>
        <taxon>Dikarya</taxon>
        <taxon>Ascomycota</taxon>
        <taxon>Pezizomycotina</taxon>
        <taxon>Dothideomycetes</taxon>
        <taxon>Pleosporomycetidae</taxon>
        <taxon>Pleosporales</taxon>
        <taxon>Tetraplosphaeriaceae</taxon>
        <taxon>Polyplosphaeria</taxon>
    </lineage>
</organism>
<feature type="transmembrane region" description="Helical" evidence="4">
    <location>
        <begin position="229"/>
        <end position="249"/>
    </location>
</feature>
<evidence type="ECO:0000259" key="5">
    <source>
        <dbReference type="PROSITE" id="PS50850"/>
    </source>
</evidence>
<dbReference type="Pfam" id="PF07690">
    <property type="entry name" value="MFS_1"/>
    <property type="match status" value="1"/>
</dbReference>
<dbReference type="EMBL" id="ML996189">
    <property type="protein sequence ID" value="KAF2731762.1"/>
    <property type="molecule type" value="Genomic_DNA"/>
</dbReference>
<accession>A0A9P4QQB6</accession>
<feature type="transmembrane region" description="Helical" evidence="4">
    <location>
        <begin position="255"/>
        <end position="276"/>
    </location>
</feature>
<dbReference type="GO" id="GO:0016020">
    <property type="term" value="C:membrane"/>
    <property type="evidence" value="ECO:0007669"/>
    <property type="project" value="UniProtKB-SubCell"/>
</dbReference>
<feature type="transmembrane region" description="Helical" evidence="4">
    <location>
        <begin position="297"/>
        <end position="319"/>
    </location>
</feature>
<feature type="transmembrane region" description="Helical" evidence="4">
    <location>
        <begin position="369"/>
        <end position="388"/>
    </location>
</feature>
<keyword evidence="4" id="KW-0472">Membrane</keyword>
<evidence type="ECO:0000256" key="3">
    <source>
        <dbReference type="SAM" id="MobiDB-lite"/>
    </source>
</evidence>
<feature type="transmembrane region" description="Helical" evidence="4">
    <location>
        <begin position="98"/>
        <end position="119"/>
    </location>
</feature>
<name>A0A9P4QQB6_9PLEO</name>
<comment type="subcellular location">
    <subcellularLocation>
        <location evidence="1">Membrane</location>
        <topology evidence="1">Multi-pass membrane protein</topology>
    </subcellularLocation>
</comment>
<dbReference type="PANTHER" id="PTHR11360:SF230">
    <property type="entry name" value="MONOCARBOXYLATE TRANSPORTER, PUTATIVE (AFU_ORTHOLOGUE AFUA_2G12790)-RELATED"/>
    <property type="match status" value="1"/>
</dbReference>
<feature type="transmembrane region" description="Helical" evidence="4">
    <location>
        <begin position="430"/>
        <end position="449"/>
    </location>
</feature>
<evidence type="ECO:0000313" key="7">
    <source>
        <dbReference type="Proteomes" id="UP000799444"/>
    </source>
</evidence>
<dbReference type="InterPro" id="IPR020846">
    <property type="entry name" value="MFS_dom"/>
</dbReference>
<proteinExistence type="inferred from homology"/>
<dbReference type="Gene3D" id="1.20.1250.20">
    <property type="entry name" value="MFS general substrate transporter like domains"/>
    <property type="match status" value="1"/>
</dbReference>
<dbReference type="PROSITE" id="PS50850">
    <property type="entry name" value="MFS"/>
    <property type="match status" value="1"/>
</dbReference>
<dbReference type="InterPro" id="IPR050327">
    <property type="entry name" value="Proton-linked_MCT"/>
</dbReference>
<feature type="region of interest" description="Disordered" evidence="3">
    <location>
        <begin position="1"/>
        <end position="30"/>
    </location>
</feature>
<feature type="transmembrane region" description="Helical" evidence="4">
    <location>
        <begin position="394"/>
        <end position="418"/>
    </location>
</feature>
<evidence type="ECO:0000256" key="1">
    <source>
        <dbReference type="ARBA" id="ARBA00004141"/>
    </source>
</evidence>
<feature type="domain" description="Major facilitator superfamily (MFS) profile" evidence="5">
    <location>
        <begin position="98"/>
        <end position="482"/>
    </location>
</feature>
<feature type="transmembrane region" description="Helical" evidence="4">
    <location>
        <begin position="168"/>
        <end position="185"/>
    </location>
</feature>
<evidence type="ECO:0000256" key="2">
    <source>
        <dbReference type="ARBA" id="ARBA00006727"/>
    </source>
</evidence>
<comment type="similarity">
    <text evidence="2">Belongs to the major facilitator superfamily. Monocarboxylate porter (TC 2.A.1.13) family.</text>
</comment>
<dbReference type="CDD" id="cd17352">
    <property type="entry name" value="MFS_MCT_SLC16"/>
    <property type="match status" value="1"/>
</dbReference>
<dbReference type="InterPro" id="IPR036259">
    <property type="entry name" value="MFS_trans_sf"/>
</dbReference>
<sequence>MDAMANPVVQLQDISPSSRAIEGSDEMHGGLTRTLSMLTTRLKTTNDKRAGSAPNERDIPPREQLGNGSARQDGAHLDEEAAAYIDPEDSFPEGGLRAWLVVTSAFFVLYPSFGLMVSIGTLQDFWHQHQLAEYTARDVGWIPSVFVYLSLGLGIWVGPLFDRYGPRWIALLGSIGYLIMTFLLAECKDFWQFMLCCGVLGGVTGAMLTTTSLAVVAHWFKVRRGLAQGIAMAGSSCGGLTIPLILRSTLPKYGYAWSIRILGFIFLGCFTVGNVLMKARIPPTAEIKKKAIISLSIFGDLRFGLFTTSVFGFEVVLFGTLGILPTYATLSTNFPPNTGFYLIAILNGVSCLGRIIPGYVADKIGRFNSLLIMIVFTLLWMLVLWLPLGHTSLSALYCFAALFGFGTGSWMALTPACIGQLCRAEEFGRYYGSVYFIASLATLVCIPISGELVEVVGPQPLVAFFCVVLGLSLTSFVFSRWACLGRRWVVKAKV</sequence>
<feature type="region of interest" description="Disordered" evidence="3">
    <location>
        <begin position="44"/>
        <end position="72"/>
    </location>
</feature>
<keyword evidence="4" id="KW-1133">Transmembrane helix</keyword>
<feature type="compositionally biased region" description="Basic and acidic residues" evidence="3">
    <location>
        <begin position="44"/>
        <end position="61"/>
    </location>
</feature>
<feature type="transmembrane region" description="Helical" evidence="4">
    <location>
        <begin position="139"/>
        <end position="161"/>
    </location>
</feature>
<dbReference type="Proteomes" id="UP000799444">
    <property type="component" value="Unassembled WGS sequence"/>
</dbReference>
<feature type="transmembrane region" description="Helical" evidence="4">
    <location>
        <begin position="191"/>
        <end position="217"/>
    </location>
</feature>
<dbReference type="OrthoDB" id="6499973at2759"/>
<feature type="transmembrane region" description="Helical" evidence="4">
    <location>
        <begin position="461"/>
        <end position="483"/>
    </location>
</feature>
<evidence type="ECO:0000256" key="4">
    <source>
        <dbReference type="SAM" id="Phobius"/>
    </source>
</evidence>
<keyword evidence="4" id="KW-0812">Transmembrane</keyword>
<reference evidence="6" key="1">
    <citation type="journal article" date="2020" name="Stud. Mycol.">
        <title>101 Dothideomycetes genomes: a test case for predicting lifestyles and emergence of pathogens.</title>
        <authorList>
            <person name="Haridas S."/>
            <person name="Albert R."/>
            <person name="Binder M."/>
            <person name="Bloem J."/>
            <person name="Labutti K."/>
            <person name="Salamov A."/>
            <person name="Andreopoulos B."/>
            <person name="Baker S."/>
            <person name="Barry K."/>
            <person name="Bills G."/>
            <person name="Bluhm B."/>
            <person name="Cannon C."/>
            <person name="Castanera R."/>
            <person name="Culley D."/>
            <person name="Daum C."/>
            <person name="Ezra D."/>
            <person name="Gonzalez J."/>
            <person name="Henrissat B."/>
            <person name="Kuo A."/>
            <person name="Liang C."/>
            <person name="Lipzen A."/>
            <person name="Lutzoni F."/>
            <person name="Magnuson J."/>
            <person name="Mondo S."/>
            <person name="Nolan M."/>
            <person name="Ohm R."/>
            <person name="Pangilinan J."/>
            <person name="Park H.-J."/>
            <person name="Ramirez L."/>
            <person name="Alfaro M."/>
            <person name="Sun H."/>
            <person name="Tritt A."/>
            <person name="Yoshinaga Y."/>
            <person name="Zwiers L.-H."/>
            <person name="Turgeon B."/>
            <person name="Goodwin S."/>
            <person name="Spatafora J."/>
            <person name="Crous P."/>
            <person name="Grigoriev I."/>
        </authorList>
    </citation>
    <scope>NUCLEOTIDE SEQUENCE</scope>
    <source>
        <strain evidence="6">CBS 125425</strain>
    </source>
</reference>
<keyword evidence="7" id="KW-1185">Reference proteome</keyword>
<dbReference type="GO" id="GO:0022857">
    <property type="term" value="F:transmembrane transporter activity"/>
    <property type="evidence" value="ECO:0007669"/>
    <property type="project" value="InterPro"/>
</dbReference>
<dbReference type="AlphaFoldDB" id="A0A9P4QQB6"/>
<dbReference type="PANTHER" id="PTHR11360">
    <property type="entry name" value="MONOCARBOXYLATE TRANSPORTER"/>
    <property type="match status" value="1"/>
</dbReference>
<protein>
    <submittedName>
        <fullName evidence="6">MFS general substrate transporter</fullName>
    </submittedName>
</protein>
<dbReference type="InterPro" id="IPR011701">
    <property type="entry name" value="MFS"/>
</dbReference>
<comment type="caution">
    <text evidence="6">The sequence shown here is derived from an EMBL/GenBank/DDBJ whole genome shotgun (WGS) entry which is preliminary data.</text>
</comment>
<dbReference type="SUPFAM" id="SSF103473">
    <property type="entry name" value="MFS general substrate transporter"/>
    <property type="match status" value="1"/>
</dbReference>
<feature type="transmembrane region" description="Helical" evidence="4">
    <location>
        <begin position="339"/>
        <end position="357"/>
    </location>
</feature>